<keyword evidence="3" id="KW-1185">Reference proteome</keyword>
<protein>
    <submittedName>
        <fullName evidence="2">Uncharacterized protein</fullName>
    </submittedName>
</protein>
<keyword evidence="1" id="KW-0812">Transmembrane</keyword>
<evidence type="ECO:0000313" key="3">
    <source>
        <dbReference type="Proteomes" id="UP000016924"/>
    </source>
</evidence>
<sequence length="271" mass="29402">MSSPEAAGEKRGKKKVDMIKRGSYNPTPLGKAVFVGLRALDPILQYGILARGLGSGLLQKLGLNVLPQGLPTQTGTPIDALGLSPYRLILLSMAVGSMLKQNYWLLAISAEEMPPSSAVLIAIFNTVANSLNTLGFICAATSASLNSGSTFPQASLIVGSTMYVVGIALELISEIQRSNFKKDPKNKGKAYTGGLWSWARHINYGGYSLWRGGFALAAAGWTWGAIVLGFFLYDFTNRAIPVLDDYCSKRYGDAWTEFKKKTPYQILPFIY</sequence>
<gene>
    <name evidence="2" type="ORF">W97_08614</name>
</gene>
<keyword evidence="1" id="KW-1133">Transmembrane helix</keyword>
<dbReference type="OrthoDB" id="67965at2759"/>
<feature type="transmembrane region" description="Helical" evidence="1">
    <location>
        <begin position="209"/>
        <end position="233"/>
    </location>
</feature>
<keyword evidence="1" id="KW-0472">Membrane</keyword>
<dbReference type="EMBL" id="JH767612">
    <property type="protein sequence ID" value="EON69354.1"/>
    <property type="molecule type" value="Genomic_DNA"/>
</dbReference>
<dbReference type="GeneID" id="19905925"/>
<dbReference type="GO" id="GO:0016020">
    <property type="term" value="C:membrane"/>
    <property type="evidence" value="ECO:0007669"/>
    <property type="project" value="TreeGrafter"/>
</dbReference>
<dbReference type="Pfam" id="PF06966">
    <property type="entry name" value="DUF1295"/>
    <property type="match status" value="1"/>
</dbReference>
<dbReference type="PANTHER" id="PTHR32251:SF15">
    <property type="entry name" value="3-OXO-5-ALPHA-STEROID 4-DEHYDROGENASE (DUF1295)"/>
    <property type="match status" value="1"/>
</dbReference>
<dbReference type="HOGENOM" id="CLU_065850_0_0_1"/>
<dbReference type="PANTHER" id="PTHR32251">
    <property type="entry name" value="3-OXO-5-ALPHA-STEROID 4-DEHYDROGENASE"/>
    <property type="match status" value="1"/>
</dbReference>
<dbReference type="PROSITE" id="PS50244">
    <property type="entry name" value="S5A_REDUCTASE"/>
    <property type="match status" value="1"/>
</dbReference>
<dbReference type="eggNOG" id="ENOG502RZZ4">
    <property type="taxonomic scope" value="Eukaryota"/>
</dbReference>
<organism evidence="2 3">
    <name type="scientific">Coniosporium apollinis (strain CBS 100218)</name>
    <name type="common">Rock-inhabiting black yeast</name>
    <dbReference type="NCBI Taxonomy" id="1168221"/>
    <lineage>
        <taxon>Eukaryota</taxon>
        <taxon>Fungi</taxon>
        <taxon>Dikarya</taxon>
        <taxon>Ascomycota</taxon>
        <taxon>Pezizomycotina</taxon>
        <taxon>Dothideomycetes</taxon>
        <taxon>Dothideomycetes incertae sedis</taxon>
        <taxon>Coniosporium</taxon>
    </lineage>
</organism>
<dbReference type="Proteomes" id="UP000016924">
    <property type="component" value="Unassembled WGS sequence"/>
</dbReference>
<feature type="transmembrane region" description="Helical" evidence="1">
    <location>
        <begin position="154"/>
        <end position="172"/>
    </location>
</feature>
<feature type="transmembrane region" description="Helical" evidence="1">
    <location>
        <begin position="118"/>
        <end position="142"/>
    </location>
</feature>
<dbReference type="Gene3D" id="1.20.120.1630">
    <property type="match status" value="1"/>
</dbReference>
<dbReference type="AlphaFoldDB" id="R7Z5R0"/>
<proteinExistence type="predicted"/>
<reference evidence="3" key="1">
    <citation type="submission" date="2012-06" db="EMBL/GenBank/DDBJ databases">
        <title>The genome sequence of Coniosporium apollinis CBS 100218.</title>
        <authorList>
            <consortium name="The Broad Institute Genome Sequencing Platform"/>
            <person name="Cuomo C."/>
            <person name="Gorbushina A."/>
            <person name="Noack S."/>
            <person name="Walker B."/>
            <person name="Young S.K."/>
            <person name="Zeng Q."/>
            <person name="Gargeya S."/>
            <person name="Fitzgerald M."/>
            <person name="Haas B."/>
            <person name="Abouelleil A."/>
            <person name="Alvarado L."/>
            <person name="Arachchi H.M."/>
            <person name="Berlin A.M."/>
            <person name="Chapman S.B."/>
            <person name="Goldberg J."/>
            <person name="Griggs A."/>
            <person name="Gujja S."/>
            <person name="Hansen M."/>
            <person name="Howarth C."/>
            <person name="Imamovic A."/>
            <person name="Larimer J."/>
            <person name="McCowan C."/>
            <person name="Montmayeur A."/>
            <person name="Murphy C."/>
            <person name="Neiman D."/>
            <person name="Pearson M."/>
            <person name="Priest M."/>
            <person name="Roberts A."/>
            <person name="Saif S."/>
            <person name="Shea T."/>
            <person name="Sisk P."/>
            <person name="Sykes S."/>
            <person name="Wortman J."/>
            <person name="Nusbaum C."/>
            <person name="Birren B."/>
        </authorList>
    </citation>
    <scope>NUCLEOTIDE SEQUENCE [LARGE SCALE GENOMIC DNA]</scope>
    <source>
        <strain evidence="3">CBS 100218</strain>
    </source>
</reference>
<name>R7Z5R0_CONA1</name>
<evidence type="ECO:0000256" key="1">
    <source>
        <dbReference type="SAM" id="Phobius"/>
    </source>
</evidence>
<dbReference type="OMA" id="ATHINYG"/>
<evidence type="ECO:0000313" key="2">
    <source>
        <dbReference type="EMBL" id="EON69354.1"/>
    </source>
</evidence>
<dbReference type="InterPro" id="IPR010721">
    <property type="entry name" value="UstE-like"/>
</dbReference>
<accession>R7Z5R0</accession>
<dbReference type="RefSeq" id="XP_007784671.1">
    <property type="nucleotide sequence ID" value="XM_007786481.1"/>
</dbReference>